<organism evidence="6 7">
    <name type="scientific">Paracoccus jeotgali</name>
    <dbReference type="NCBI Taxonomy" id="2065379"/>
    <lineage>
        <taxon>Bacteria</taxon>
        <taxon>Pseudomonadati</taxon>
        <taxon>Pseudomonadota</taxon>
        <taxon>Alphaproteobacteria</taxon>
        <taxon>Rhodobacterales</taxon>
        <taxon>Paracoccaceae</taxon>
        <taxon>Paracoccus</taxon>
    </lineage>
</organism>
<dbReference type="SUPFAM" id="SSF47729">
    <property type="entry name" value="IHF-like DNA-binding proteins"/>
    <property type="match status" value="1"/>
</dbReference>
<dbReference type="GO" id="GO:0005829">
    <property type="term" value="C:cytosol"/>
    <property type="evidence" value="ECO:0007669"/>
    <property type="project" value="TreeGrafter"/>
</dbReference>
<dbReference type="AlphaFoldDB" id="A0A2K9MMF1"/>
<dbReference type="Gene3D" id="4.10.520.10">
    <property type="entry name" value="IHF-like DNA-binding proteins"/>
    <property type="match status" value="1"/>
</dbReference>
<evidence type="ECO:0000313" key="7">
    <source>
        <dbReference type="Proteomes" id="UP000234882"/>
    </source>
</evidence>
<comment type="similarity">
    <text evidence="2 5">Belongs to the bacterial histone-like protein family.</text>
</comment>
<sequence length="104" mass="11043">MSQPLTQPYTPKPLTKAQLVSALAEEMGGDKQTATAALDALQALVARTIQAGGALTLPGIGKIACRDRPERMVRNPQTQELTHRPADRAVKVTIAKALKDAVNS</sequence>
<dbReference type="Pfam" id="PF00216">
    <property type="entry name" value="Bac_DNA_binding"/>
    <property type="match status" value="1"/>
</dbReference>
<reference evidence="6 7" key="1">
    <citation type="submission" date="2017-12" db="EMBL/GenBank/DDBJ databases">
        <title>Genomic analysis of Paracoccus sp. CBA4604.</title>
        <authorList>
            <person name="Roh S.W."/>
            <person name="Kim J.Y."/>
            <person name="Kim J.S."/>
        </authorList>
    </citation>
    <scope>NUCLEOTIDE SEQUENCE [LARGE SCALE GENOMIC DNA]</scope>
    <source>
        <strain evidence="6 7">CBA4604</strain>
        <plasmid evidence="7">pcba4604-01</plasmid>
    </source>
</reference>
<evidence type="ECO:0000256" key="4">
    <source>
        <dbReference type="ARBA" id="ARBA00023125"/>
    </source>
</evidence>
<dbReference type="GO" id="GO:0030261">
    <property type="term" value="P:chromosome condensation"/>
    <property type="evidence" value="ECO:0007669"/>
    <property type="project" value="UniProtKB-KW"/>
</dbReference>
<dbReference type="RefSeq" id="WP_101501133.1">
    <property type="nucleotide sequence ID" value="NZ_CP025584.1"/>
</dbReference>
<keyword evidence="4 6" id="KW-0238">DNA-binding</keyword>
<keyword evidence="6" id="KW-0614">Plasmid</keyword>
<dbReference type="Proteomes" id="UP000234882">
    <property type="component" value="Plasmid pCBA4604-01"/>
</dbReference>
<evidence type="ECO:0000313" key="6">
    <source>
        <dbReference type="EMBL" id="AUM75795.1"/>
    </source>
</evidence>
<gene>
    <name evidence="6" type="ORF">CYR75_15330</name>
</gene>
<evidence type="ECO:0000256" key="3">
    <source>
        <dbReference type="ARBA" id="ARBA00023067"/>
    </source>
</evidence>
<geneLocation type="plasmid" evidence="7">
    <name>pcba4604-01</name>
</geneLocation>
<proteinExistence type="inferred from homology"/>
<keyword evidence="7" id="KW-1185">Reference proteome</keyword>
<protein>
    <submittedName>
        <fullName evidence="6">DNA-binding protein</fullName>
    </submittedName>
</protein>
<keyword evidence="3" id="KW-0226">DNA condensation</keyword>
<dbReference type="InterPro" id="IPR010992">
    <property type="entry name" value="IHF-like_DNA-bd_dom_sf"/>
</dbReference>
<name>A0A2K9MMF1_9RHOB</name>
<dbReference type="GO" id="GO:0003677">
    <property type="term" value="F:DNA binding"/>
    <property type="evidence" value="ECO:0007669"/>
    <property type="project" value="UniProtKB-KW"/>
</dbReference>
<comment type="function">
    <text evidence="1">Histone-like DNA-binding protein which is capable of wrapping DNA to stabilize it, and thus to prevent its denaturation under extreme environmental conditions.</text>
</comment>
<evidence type="ECO:0000256" key="2">
    <source>
        <dbReference type="ARBA" id="ARBA00010529"/>
    </source>
</evidence>
<dbReference type="PANTHER" id="PTHR33175:SF12">
    <property type="entry name" value="DNA-BINDING PROTEIN HU-ALPHA"/>
    <property type="match status" value="1"/>
</dbReference>
<evidence type="ECO:0000256" key="5">
    <source>
        <dbReference type="RuleBase" id="RU003939"/>
    </source>
</evidence>
<dbReference type="EMBL" id="CP025584">
    <property type="protein sequence ID" value="AUM75795.1"/>
    <property type="molecule type" value="Genomic_DNA"/>
</dbReference>
<dbReference type="SMART" id="SM00411">
    <property type="entry name" value="BHL"/>
    <property type="match status" value="1"/>
</dbReference>
<dbReference type="InterPro" id="IPR000119">
    <property type="entry name" value="Hist_DNA-bd"/>
</dbReference>
<dbReference type="GO" id="GO:0030527">
    <property type="term" value="F:structural constituent of chromatin"/>
    <property type="evidence" value="ECO:0007669"/>
    <property type="project" value="InterPro"/>
</dbReference>
<evidence type="ECO:0000256" key="1">
    <source>
        <dbReference type="ARBA" id="ARBA00003819"/>
    </source>
</evidence>
<dbReference type="PANTHER" id="PTHR33175">
    <property type="entry name" value="DNA-BINDING PROTEIN HU"/>
    <property type="match status" value="1"/>
</dbReference>
<dbReference type="OrthoDB" id="9799835at2"/>
<dbReference type="KEGG" id="paru:CYR75_15330"/>
<accession>A0A2K9MMF1</accession>